<keyword evidence="3" id="KW-0238">DNA-binding</keyword>
<dbReference type="Proteomes" id="UP000467841">
    <property type="component" value="Unassembled WGS sequence"/>
</dbReference>
<keyword evidence="2" id="KW-0805">Transcription regulation</keyword>
<organism evidence="8 11">
    <name type="scientific">Microthlaspi erraticum</name>
    <dbReference type="NCBI Taxonomy" id="1685480"/>
    <lineage>
        <taxon>Eukaryota</taxon>
        <taxon>Viridiplantae</taxon>
        <taxon>Streptophyta</taxon>
        <taxon>Embryophyta</taxon>
        <taxon>Tracheophyta</taxon>
        <taxon>Spermatophyta</taxon>
        <taxon>Magnoliopsida</taxon>
        <taxon>eudicotyledons</taxon>
        <taxon>Gunneridae</taxon>
        <taxon>Pentapetalae</taxon>
        <taxon>rosids</taxon>
        <taxon>malvids</taxon>
        <taxon>Brassicales</taxon>
        <taxon>Brassicaceae</taxon>
        <taxon>Coluteocarpeae</taxon>
        <taxon>Microthlaspi</taxon>
    </lineage>
</organism>
<evidence type="ECO:0000256" key="4">
    <source>
        <dbReference type="ARBA" id="ARBA00023163"/>
    </source>
</evidence>
<gene>
    <name evidence="8" type="ORF">MERR_LOCUS14561</name>
    <name evidence="9" type="ORF">MERR_LOCUS29061</name>
    <name evidence="10" type="ORF">MERR_LOCUS32785</name>
</gene>
<dbReference type="AlphaFoldDB" id="A0A6D2IJT2"/>
<reference evidence="8 11" key="1">
    <citation type="submission" date="2020-01" db="EMBL/GenBank/DDBJ databases">
        <authorList>
            <person name="Mishra B."/>
        </authorList>
    </citation>
    <scope>NUCLEOTIDE SEQUENCE [LARGE SCALE GENOMIC DNA]</scope>
</reference>
<evidence type="ECO:0000256" key="5">
    <source>
        <dbReference type="ARBA" id="ARBA00023242"/>
    </source>
</evidence>
<evidence type="ECO:0000313" key="10">
    <source>
        <dbReference type="EMBL" id="CAA7045550.1"/>
    </source>
</evidence>
<dbReference type="SUPFAM" id="SSF101936">
    <property type="entry name" value="DNA-binding pseudobarrel domain"/>
    <property type="match status" value="1"/>
</dbReference>
<sequence length="445" mass="50389">MTTVSDDDDQREGLLRERRTSDLLARLLLSAYVNDETIAIREEEEEEEEEISRATELSRLRKRKVDASSPSFSTLESKRRLVVPNEPTRAEPVREIKPVIRVPVRREAVRQPVIRERVKPEWLVNLMREENGVDAKLIIEKDLRKSDLATNLTRLLIPWNQMAEMDFLTEAEQIIIDDHFNRRRLTGVDVILVDSNGGKWNLNLRRWDMKSSSNYVLITGWRKVCLHNRLRLNQRIHLWSFRSRGRLYFALVPPAQAPAPAPGPVTIPAPAMAQDLEPVLDAASSSAQAPVVTRNSDELYIVDASLEVDEESRRRIFVDFPRRRRGTRVEVPAPAPTRDSSNVGQSIDEDLDYVSRSPEVDEEMASNLLMLAAVAEADMRIRSTQVPVPAPAPTRDSGNIGQSINEDLDNVNRSSGVGSNMSPFNILCAVAEAELKKLEGLRRLN</sequence>
<dbReference type="Pfam" id="PF03754">
    <property type="entry name" value="At2g31720-like"/>
    <property type="match status" value="1"/>
</dbReference>
<evidence type="ECO:0000256" key="6">
    <source>
        <dbReference type="SAM" id="MobiDB-lite"/>
    </source>
</evidence>
<accession>A0A6D2IJT2</accession>
<dbReference type="CDD" id="cd10017">
    <property type="entry name" value="B3_DNA"/>
    <property type="match status" value="1"/>
</dbReference>
<dbReference type="PANTHER" id="PTHR31541:SF61">
    <property type="entry name" value="TF-B3 DOMAIN-CONTAINING PROTEIN"/>
    <property type="match status" value="1"/>
</dbReference>
<dbReference type="PROSITE" id="PS50863">
    <property type="entry name" value="B3"/>
    <property type="match status" value="1"/>
</dbReference>
<protein>
    <recommendedName>
        <fullName evidence="7">TF-B3 domain-containing protein</fullName>
    </recommendedName>
</protein>
<dbReference type="PANTHER" id="PTHR31541">
    <property type="entry name" value="B3 DOMAIN PLANT PROTEIN-RELATED"/>
    <property type="match status" value="1"/>
</dbReference>
<dbReference type="InterPro" id="IPR005508">
    <property type="entry name" value="At2g31720-like"/>
</dbReference>
<feature type="domain" description="TF-B3" evidence="7">
    <location>
        <begin position="159"/>
        <end position="255"/>
    </location>
</feature>
<feature type="region of interest" description="Disordered" evidence="6">
    <location>
        <begin position="387"/>
        <end position="409"/>
    </location>
</feature>
<proteinExistence type="predicted"/>
<evidence type="ECO:0000259" key="7">
    <source>
        <dbReference type="PROSITE" id="PS50863"/>
    </source>
</evidence>
<dbReference type="InterPro" id="IPR015300">
    <property type="entry name" value="DNA-bd_pseudobarrel_sf"/>
</dbReference>
<dbReference type="InterPro" id="IPR003340">
    <property type="entry name" value="B3_DNA-bd"/>
</dbReference>
<evidence type="ECO:0000256" key="2">
    <source>
        <dbReference type="ARBA" id="ARBA00023015"/>
    </source>
</evidence>
<keyword evidence="11" id="KW-1185">Reference proteome</keyword>
<dbReference type="EMBL" id="CACVBM020001324">
    <property type="protein sequence ID" value="CAA7045550.1"/>
    <property type="molecule type" value="Genomic_DNA"/>
</dbReference>
<dbReference type="EMBL" id="CACVBM020001253">
    <property type="protein sequence ID" value="CAA7041826.1"/>
    <property type="molecule type" value="Genomic_DNA"/>
</dbReference>
<feature type="compositionally biased region" description="Polar residues" evidence="6">
    <location>
        <begin position="396"/>
        <end position="409"/>
    </location>
</feature>
<dbReference type="Gene3D" id="2.40.330.10">
    <property type="entry name" value="DNA-binding pseudobarrel domain"/>
    <property type="match status" value="1"/>
</dbReference>
<name>A0A6D2IJT2_9BRAS</name>
<evidence type="ECO:0000313" key="11">
    <source>
        <dbReference type="Proteomes" id="UP000467841"/>
    </source>
</evidence>
<comment type="subcellular location">
    <subcellularLocation>
        <location evidence="1">Nucleus</location>
    </subcellularLocation>
</comment>
<dbReference type="OrthoDB" id="1935604at2759"/>
<evidence type="ECO:0000256" key="1">
    <source>
        <dbReference type="ARBA" id="ARBA00004123"/>
    </source>
</evidence>
<keyword evidence="4" id="KW-0804">Transcription</keyword>
<evidence type="ECO:0000256" key="3">
    <source>
        <dbReference type="ARBA" id="ARBA00023125"/>
    </source>
</evidence>
<evidence type="ECO:0000313" key="8">
    <source>
        <dbReference type="EMBL" id="CAA7027326.1"/>
    </source>
</evidence>
<dbReference type="EMBL" id="CACVBM020001053">
    <property type="protein sequence ID" value="CAA7027326.1"/>
    <property type="molecule type" value="Genomic_DNA"/>
</dbReference>
<evidence type="ECO:0000313" key="9">
    <source>
        <dbReference type="EMBL" id="CAA7041826.1"/>
    </source>
</evidence>
<dbReference type="GO" id="GO:0003677">
    <property type="term" value="F:DNA binding"/>
    <property type="evidence" value="ECO:0007669"/>
    <property type="project" value="UniProtKB-KW"/>
</dbReference>
<dbReference type="GO" id="GO:0005634">
    <property type="term" value="C:nucleus"/>
    <property type="evidence" value="ECO:0007669"/>
    <property type="project" value="UniProtKB-SubCell"/>
</dbReference>
<keyword evidence="5" id="KW-0539">Nucleus</keyword>